<dbReference type="OrthoDB" id="10274371at2759"/>
<reference evidence="2" key="1">
    <citation type="journal article" date="2021" name="IMA Fungus">
        <title>Genomic characterization of three marine fungi, including Emericellopsis atlantica sp. nov. with signatures of a generalist lifestyle and marine biomass degradation.</title>
        <authorList>
            <person name="Hagestad O.C."/>
            <person name="Hou L."/>
            <person name="Andersen J.H."/>
            <person name="Hansen E.H."/>
            <person name="Altermark B."/>
            <person name="Li C."/>
            <person name="Kuhnert E."/>
            <person name="Cox R.J."/>
            <person name="Crous P.W."/>
            <person name="Spatafora J.W."/>
            <person name="Lail K."/>
            <person name="Amirebrahimi M."/>
            <person name="Lipzen A."/>
            <person name="Pangilinan J."/>
            <person name="Andreopoulos W."/>
            <person name="Hayes R.D."/>
            <person name="Ng V."/>
            <person name="Grigoriev I.V."/>
            <person name="Jackson S.A."/>
            <person name="Sutton T.D.S."/>
            <person name="Dobson A.D.W."/>
            <person name="Rama T."/>
        </authorList>
    </citation>
    <scope>NUCLEOTIDE SEQUENCE</scope>
    <source>
        <strain evidence="2">TRa018bII</strain>
    </source>
</reference>
<evidence type="ECO:0000313" key="2">
    <source>
        <dbReference type="EMBL" id="KAG9239595.1"/>
    </source>
</evidence>
<dbReference type="AlphaFoldDB" id="A0A9P8CAK5"/>
<feature type="signal peptide" evidence="1">
    <location>
        <begin position="1"/>
        <end position="22"/>
    </location>
</feature>
<proteinExistence type="predicted"/>
<evidence type="ECO:0000313" key="3">
    <source>
        <dbReference type="Proteomes" id="UP000824998"/>
    </source>
</evidence>
<accession>A0A9P8CAK5</accession>
<sequence>MLSTATPLLLATSLLSTVLVDSATSCKALLPDRFWQISSFHHELAYFPTVLGPEPGAAAVMVASLNGTTQFPKTYNSKPSVVRFTIPNGATNCQLAIVDTLGSRDYQHTGFFSVAPHLNFMSLTANGFDEYPSHDAVYNSIANGSLGKLDFDAWNGELKVLGPTACAEHAFFVVEVMPLGVGGDIVGGYKQIEWLEARPGQEGPGMDIFEAVNGLHLLYDH</sequence>
<protein>
    <recommendedName>
        <fullName evidence="4">Ubiquitin 3 binding protein But2 C-terminal domain-containing protein</fullName>
    </recommendedName>
</protein>
<name>A0A9P8CAK5_9HELO</name>
<keyword evidence="3" id="KW-1185">Reference proteome</keyword>
<evidence type="ECO:0008006" key="4">
    <source>
        <dbReference type="Google" id="ProtNLM"/>
    </source>
</evidence>
<keyword evidence="1" id="KW-0732">Signal</keyword>
<feature type="chain" id="PRO_5040386894" description="Ubiquitin 3 binding protein But2 C-terminal domain-containing protein" evidence="1">
    <location>
        <begin position="23"/>
        <end position="221"/>
    </location>
</feature>
<organism evidence="2 3">
    <name type="scientific">Amylocarpus encephaloides</name>
    <dbReference type="NCBI Taxonomy" id="45428"/>
    <lineage>
        <taxon>Eukaryota</taxon>
        <taxon>Fungi</taxon>
        <taxon>Dikarya</taxon>
        <taxon>Ascomycota</taxon>
        <taxon>Pezizomycotina</taxon>
        <taxon>Leotiomycetes</taxon>
        <taxon>Helotiales</taxon>
        <taxon>Helotiales incertae sedis</taxon>
        <taxon>Amylocarpus</taxon>
    </lineage>
</organism>
<dbReference type="EMBL" id="MU251357">
    <property type="protein sequence ID" value="KAG9239595.1"/>
    <property type="molecule type" value="Genomic_DNA"/>
</dbReference>
<comment type="caution">
    <text evidence="2">The sequence shown here is derived from an EMBL/GenBank/DDBJ whole genome shotgun (WGS) entry which is preliminary data.</text>
</comment>
<evidence type="ECO:0000256" key="1">
    <source>
        <dbReference type="SAM" id="SignalP"/>
    </source>
</evidence>
<dbReference type="Proteomes" id="UP000824998">
    <property type="component" value="Unassembled WGS sequence"/>
</dbReference>
<gene>
    <name evidence="2" type="ORF">BJ875DRAFT_84140</name>
</gene>